<name>A0A1H0B1W4_9BACI</name>
<dbReference type="InterPro" id="IPR023393">
    <property type="entry name" value="START-like_dom_sf"/>
</dbReference>
<dbReference type="Proteomes" id="UP000198778">
    <property type="component" value="Unassembled WGS sequence"/>
</dbReference>
<dbReference type="STRING" id="745820.SAMN04488053_101717"/>
<dbReference type="RefSeq" id="WP_090840632.1">
    <property type="nucleotide sequence ID" value="NZ_FNIL01000001.1"/>
</dbReference>
<dbReference type="EMBL" id="FNIL01000001">
    <property type="protein sequence ID" value="SDN39575.1"/>
    <property type="molecule type" value="Genomic_DNA"/>
</dbReference>
<accession>A0A1H0B1W4</accession>
<gene>
    <name evidence="1" type="ORF">SAMN04488053_101717</name>
</gene>
<evidence type="ECO:0000313" key="1">
    <source>
        <dbReference type="EMBL" id="SDN39575.1"/>
    </source>
</evidence>
<dbReference type="SUPFAM" id="SSF55961">
    <property type="entry name" value="Bet v1-like"/>
    <property type="match status" value="1"/>
</dbReference>
<reference evidence="2" key="1">
    <citation type="submission" date="2016-10" db="EMBL/GenBank/DDBJ databases">
        <authorList>
            <person name="Varghese N."/>
            <person name="Submissions S."/>
        </authorList>
    </citation>
    <scope>NUCLEOTIDE SEQUENCE [LARGE SCALE GENOMIC DNA]</scope>
    <source>
        <strain evidence="2">CGMCC 1.10369</strain>
    </source>
</reference>
<evidence type="ECO:0000313" key="2">
    <source>
        <dbReference type="Proteomes" id="UP000198778"/>
    </source>
</evidence>
<sequence length="146" mass="17173">MFTGTFHFKTEIDKPLEQVWNFFQSNENLVAITGFPKISLLGDKEVFEGADIQLKMNFIFMKLHWQGEITEVADHSYFIDEGKKLPFPFKSWKHVHAFKEKDAETTIMYDRVEFESYLPAPFINLMLTGMFKDRKRQLNGVLGKVR</sequence>
<dbReference type="AlphaFoldDB" id="A0A1H0B1W4"/>
<dbReference type="OrthoDB" id="9793552at2"/>
<protein>
    <submittedName>
        <fullName evidence="1">Ligand-binding SRPBCC domain-containing protein</fullName>
    </submittedName>
</protein>
<keyword evidence="2" id="KW-1185">Reference proteome</keyword>
<proteinExistence type="predicted"/>
<organism evidence="1 2">
    <name type="scientific">Alkalicoccus daliensis</name>
    <dbReference type="NCBI Taxonomy" id="745820"/>
    <lineage>
        <taxon>Bacteria</taxon>
        <taxon>Bacillati</taxon>
        <taxon>Bacillota</taxon>
        <taxon>Bacilli</taxon>
        <taxon>Bacillales</taxon>
        <taxon>Bacillaceae</taxon>
        <taxon>Alkalicoccus</taxon>
    </lineage>
</organism>
<dbReference type="Gene3D" id="3.30.530.20">
    <property type="match status" value="1"/>
</dbReference>